<dbReference type="InterPro" id="IPR013087">
    <property type="entry name" value="Znf_C2H2_type"/>
</dbReference>
<feature type="domain" description="KRAB" evidence="15">
    <location>
        <begin position="54"/>
        <end position="130"/>
    </location>
</feature>
<dbReference type="SMART" id="SM00355">
    <property type="entry name" value="ZnF_C2H2"/>
    <property type="match status" value="7"/>
</dbReference>
<keyword evidence="7" id="KW-0862">Zinc</keyword>
<dbReference type="FunFam" id="3.30.160.60:FF:000135">
    <property type="entry name" value="Zinc finger protein 358"/>
    <property type="match status" value="1"/>
</dbReference>
<dbReference type="GO" id="GO:0005634">
    <property type="term" value="C:nucleus"/>
    <property type="evidence" value="ECO:0007669"/>
    <property type="project" value="UniProtKB-SubCell"/>
</dbReference>
<feature type="domain" description="C2H2-type" evidence="14">
    <location>
        <begin position="384"/>
        <end position="411"/>
    </location>
</feature>
<dbReference type="EMBL" id="JACASF010000021">
    <property type="protein sequence ID" value="KAF6408529.1"/>
    <property type="molecule type" value="Genomic_DNA"/>
</dbReference>
<evidence type="ECO:0000313" key="17">
    <source>
        <dbReference type="Proteomes" id="UP000550707"/>
    </source>
</evidence>
<evidence type="ECO:0000259" key="15">
    <source>
        <dbReference type="PROSITE" id="PS50805"/>
    </source>
</evidence>
<keyword evidence="4" id="KW-0479">Metal-binding</keyword>
<dbReference type="PANTHER" id="PTHR24381:SF304">
    <property type="entry name" value="ZINC FINGER PROTEIN 587B"/>
    <property type="match status" value="1"/>
</dbReference>
<comment type="caution">
    <text evidence="16">The sequence shown here is derived from an EMBL/GenBank/DDBJ whole genome shotgun (WGS) entry which is preliminary data.</text>
</comment>
<sequence>MGWEGSGRVTPAAQRRISGSGQRGVHFQVPARLAQSPVSPVAVVELRRWAKGYVTFEDVAIYFSLEEWGLLDEAQRSLYHDVMLQNFALTTSLDCWYRAKGKEAPSKKSVPVQGESQLRISKANPSTQKTHLCEKCVSGLKDILHQTERQAIYSQQKPYFGRETKDFWFSENLHQHQKRGGKIFTISMDRASSVRSYRFHVSGKPVTRGDFQATSGLLQHEATPNSEKPQSSTECGEPFNSGKSHKWIESRRGFSNTPPFPHQRVCTGEGHDECSTSGGGLSFNCRLVQHQQTRPGEKLYRCDECGRFFNRKTHLSRHWRVHTGAKPFKCTECGRSFSQKSDLLQHQRIHTGERPYECSECKKCFIQKSILVKHQRVHTNERPYTCNECGKSFSQSSGLLRHKRVHTRERSYECTECGKCFIKKSVFIQHQRVHTGERPYECSECKKSFIQKSILVKHQRVHTNERPYKCNECGKSFGQNSGLLRHKRVHTRKAL</sequence>
<gene>
    <name evidence="16" type="ORF">HJG59_019914</name>
</gene>
<feature type="domain" description="C2H2-type" evidence="14">
    <location>
        <begin position="412"/>
        <end position="439"/>
    </location>
</feature>
<keyword evidence="17" id="KW-1185">Reference proteome</keyword>
<feature type="domain" description="C2H2-type" evidence="14">
    <location>
        <begin position="440"/>
        <end position="467"/>
    </location>
</feature>
<evidence type="ECO:0000256" key="2">
    <source>
        <dbReference type="ARBA" id="ARBA00004123"/>
    </source>
</evidence>
<dbReference type="GO" id="GO:0000981">
    <property type="term" value="F:DNA-binding transcription factor activity, RNA polymerase II-specific"/>
    <property type="evidence" value="ECO:0007669"/>
    <property type="project" value="TreeGrafter"/>
</dbReference>
<dbReference type="Gene3D" id="6.10.140.140">
    <property type="match status" value="1"/>
</dbReference>
<dbReference type="CDD" id="cd07765">
    <property type="entry name" value="KRAB_A-box"/>
    <property type="match status" value="1"/>
</dbReference>
<evidence type="ECO:0000256" key="10">
    <source>
        <dbReference type="ARBA" id="ARBA00023163"/>
    </source>
</evidence>
<accession>A0A7J8CCL1</accession>
<dbReference type="InterPro" id="IPR036236">
    <property type="entry name" value="Znf_C2H2_sf"/>
</dbReference>
<feature type="compositionally biased region" description="Polar residues" evidence="13">
    <location>
        <begin position="219"/>
        <end position="234"/>
    </location>
</feature>
<keyword evidence="10" id="KW-0804">Transcription</keyword>
<comment type="function">
    <text evidence="1">May be involved in transcriptional regulation.</text>
</comment>
<feature type="domain" description="C2H2-type" evidence="14">
    <location>
        <begin position="356"/>
        <end position="383"/>
    </location>
</feature>
<evidence type="ECO:0000256" key="13">
    <source>
        <dbReference type="SAM" id="MobiDB-lite"/>
    </source>
</evidence>
<dbReference type="PROSITE" id="PS50157">
    <property type="entry name" value="ZINC_FINGER_C2H2_2"/>
    <property type="match status" value="7"/>
</dbReference>
<keyword evidence="6 12" id="KW-0863">Zinc-finger</keyword>
<dbReference type="PANTHER" id="PTHR24381">
    <property type="entry name" value="ZINC FINGER PROTEIN"/>
    <property type="match status" value="1"/>
</dbReference>
<evidence type="ECO:0000256" key="8">
    <source>
        <dbReference type="ARBA" id="ARBA00023015"/>
    </source>
</evidence>
<dbReference type="SUPFAM" id="SSF57667">
    <property type="entry name" value="beta-beta-alpha zinc fingers"/>
    <property type="match status" value="5"/>
</dbReference>
<dbReference type="Pfam" id="PF00096">
    <property type="entry name" value="zf-C2H2"/>
    <property type="match status" value="7"/>
</dbReference>
<dbReference type="SUPFAM" id="SSF109640">
    <property type="entry name" value="KRAB domain (Kruppel-associated box)"/>
    <property type="match status" value="1"/>
</dbReference>
<keyword evidence="5" id="KW-0677">Repeat</keyword>
<dbReference type="AlphaFoldDB" id="A0A7J8CCL1"/>
<dbReference type="PROSITE" id="PS00028">
    <property type="entry name" value="ZINC_FINGER_C2H2_1"/>
    <property type="match status" value="7"/>
</dbReference>
<evidence type="ECO:0000256" key="4">
    <source>
        <dbReference type="ARBA" id="ARBA00022723"/>
    </source>
</evidence>
<dbReference type="FunFam" id="3.30.160.60:FF:002090">
    <property type="entry name" value="Zinc finger protein 473"/>
    <property type="match status" value="1"/>
</dbReference>
<dbReference type="InterPro" id="IPR001909">
    <property type="entry name" value="KRAB"/>
</dbReference>
<evidence type="ECO:0000256" key="6">
    <source>
        <dbReference type="ARBA" id="ARBA00022771"/>
    </source>
</evidence>
<dbReference type="PROSITE" id="PS50805">
    <property type="entry name" value="KRAB"/>
    <property type="match status" value="1"/>
</dbReference>
<dbReference type="Proteomes" id="UP000550707">
    <property type="component" value="Unassembled WGS sequence"/>
</dbReference>
<dbReference type="FunFam" id="3.30.160.60:FF:001586">
    <property type="entry name" value="Zinc finger protein 354B"/>
    <property type="match status" value="1"/>
</dbReference>
<feature type="region of interest" description="Disordered" evidence="13">
    <location>
        <begin position="219"/>
        <end position="242"/>
    </location>
</feature>
<dbReference type="Pfam" id="PF01352">
    <property type="entry name" value="KRAB"/>
    <property type="match status" value="1"/>
</dbReference>
<keyword evidence="11" id="KW-0539">Nucleus</keyword>
<evidence type="ECO:0000256" key="11">
    <source>
        <dbReference type="ARBA" id="ARBA00023242"/>
    </source>
</evidence>
<dbReference type="FunFam" id="3.30.160.60:FF:002343">
    <property type="entry name" value="Zinc finger protein 33A"/>
    <property type="match status" value="2"/>
</dbReference>
<feature type="region of interest" description="Disordered" evidence="13">
    <location>
        <begin position="1"/>
        <end position="23"/>
    </location>
</feature>
<evidence type="ECO:0000256" key="9">
    <source>
        <dbReference type="ARBA" id="ARBA00023125"/>
    </source>
</evidence>
<comment type="subcellular location">
    <subcellularLocation>
        <location evidence="2">Nucleus</location>
    </subcellularLocation>
</comment>
<dbReference type="FunFam" id="3.30.160.60:FF:000198">
    <property type="entry name" value="zinc finger protein 10 isoform X1"/>
    <property type="match status" value="1"/>
</dbReference>
<reference evidence="16 17" key="1">
    <citation type="journal article" date="2020" name="Nature">
        <title>Six reference-quality genomes reveal evolution of bat adaptations.</title>
        <authorList>
            <person name="Jebb D."/>
            <person name="Huang Z."/>
            <person name="Pippel M."/>
            <person name="Hughes G.M."/>
            <person name="Lavrichenko K."/>
            <person name="Devanna P."/>
            <person name="Winkler S."/>
            <person name="Jermiin L.S."/>
            <person name="Skirmuntt E.C."/>
            <person name="Katzourakis A."/>
            <person name="Burkitt-Gray L."/>
            <person name="Ray D.A."/>
            <person name="Sullivan K.A.M."/>
            <person name="Roscito J.G."/>
            <person name="Kirilenko B.M."/>
            <person name="Davalos L.M."/>
            <person name="Corthals A.P."/>
            <person name="Power M.L."/>
            <person name="Jones G."/>
            <person name="Ransome R.D."/>
            <person name="Dechmann D.K.N."/>
            <person name="Locatelli A.G."/>
            <person name="Puechmaille S.J."/>
            <person name="Fedrigo O."/>
            <person name="Jarvis E.D."/>
            <person name="Hiller M."/>
            <person name="Vernes S.C."/>
            <person name="Myers E.W."/>
            <person name="Teeling E.C."/>
        </authorList>
    </citation>
    <scope>NUCLEOTIDE SEQUENCE [LARGE SCALE GENOMIC DNA]</scope>
    <source>
        <strain evidence="16">MMolMol1</strain>
        <tissue evidence="16">Muscle</tissue>
    </source>
</reference>
<keyword evidence="9" id="KW-0238">DNA-binding</keyword>
<evidence type="ECO:0000313" key="16">
    <source>
        <dbReference type="EMBL" id="KAF6408529.1"/>
    </source>
</evidence>
<organism evidence="16 17">
    <name type="scientific">Molossus molossus</name>
    <name type="common">Pallas' mastiff bat</name>
    <name type="synonym">Vespertilio molossus</name>
    <dbReference type="NCBI Taxonomy" id="27622"/>
    <lineage>
        <taxon>Eukaryota</taxon>
        <taxon>Metazoa</taxon>
        <taxon>Chordata</taxon>
        <taxon>Craniata</taxon>
        <taxon>Vertebrata</taxon>
        <taxon>Euteleostomi</taxon>
        <taxon>Mammalia</taxon>
        <taxon>Eutheria</taxon>
        <taxon>Laurasiatheria</taxon>
        <taxon>Chiroptera</taxon>
        <taxon>Yangochiroptera</taxon>
        <taxon>Molossidae</taxon>
        <taxon>Molossus</taxon>
    </lineage>
</organism>
<evidence type="ECO:0000259" key="14">
    <source>
        <dbReference type="PROSITE" id="PS50157"/>
    </source>
</evidence>
<feature type="domain" description="C2H2-type" evidence="14">
    <location>
        <begin position="328"/>
        <end position="355"/>
    </location>
</feature>
<evidence type="ECO:0000256" key="1">
    <source>
        <dbReference type="ARBA" id="ARBA00003767"/>
    </source>
</evidence>
<comment type="similarity">
    <text evidence="3">Belongs to the krueppel C2H2-type zinc-finger protein family.</text>
</comment>
<evidence type="ECO:0000256" key="7">
    <source>
        <dbReference type="ARBA" id="ARBA00022833"/>
    </source>
</evidence>
<name>A0A7J8CCL1_MOLMO</name>
<keyword evidence="8" id="KW-0805">Transcription regulation</keyword>
<dbReference type="Gene3D" id="3.30.160.60">
    <property type="entry name" value="Classic Zinc Finger"/>
    <property type="match status" value="7"/>
</dbReference>
<protein>
    <submittedName>
        <fullName evidence="16">Zinc finger protein 134</fullName>
    </submittedName>
</protein>
<dbReference type="FunFam" id="3.30.160.60:FF:000358">
    <property type="entry name" value="zinc finger protein 24"/>
    <property type="match status" value="1"/>
</dbReference>
<dbReference type="GO" id="GO:0000977">
    <property type="term" value="F:RNA polymerase II transcription regulatory region sequence-specific DNA binding"/>
    <property type="evidence" value="ECO:0007669"/>
    <property type="project" value="TreeGrafter"/>
</dbReference>
<evidence type="ECO:0000256" key="12">
    <source>
        <dbReference type="PROSITE-ProRule" id="PRU00042"/>
    </source>
</evidence>
<dbReference type="SMART" id="SM00349">
    <property type="entry name" value="KRAB"/>
    <property type="match status" value="1"/>
</dbReference>
<feature type="domain" description="C2H2-type" evidence="14">
    <location>
        <begin position="300"/>
        <end position="327"/>
    </location>
</feature>
<dbReference type="GO" id="GO:0008270">
    <property type="term" value="F:zinc ion binding"/>
    <property type="evidence" value="ECO:0007669"/>
    <property type="project" value="UniProtKB-KW"/>
</dbReference>
<proteinExistence type="inferred from homology"/>
<feature type="domain" description="C2H2-type" evidence="14">
    <location>
        <begin position="468"/>
        <end position="495"/>
    </location>
</feature>
<evidence type="ECO:0000256" key="5">
    <source>
        <dbReference type="ARBA" id="ARBA00022737"/>
    </source>
</evidence>
<evidence type="ECO:0000256" key="3">
    <source>
        <dbReference type="ARBA" id="ARBA00006991"/>
    </source>
</evidence>
<dbReference type="InterPro" id="IPR036051">
    <property type="entry name" value="KRAB_dom_sf"/>
</dbReference>